<feature type="domain" description="HTH araC/xylS-type" evidence="4">
    <location>
        <begin position="188"/>
        <end position="286"/>
    </location>
</feature>
<evidence type="ECO:0000256" key="3">
    <source>
        <dbReference type="ARBA" id="ARBA00023163"/>
    </source>
</evidence>
<dbReference type="InterPro" id="IPR020449">
    <property type="entry name" value="Tscrpt_reg_AraC-type_HTH"/>
</dbReference>
<evidence type="ECO:0000313" key="6">
    <source>
        <dbReference type="Proteomes" id="UP000556026"/>
    </source>
</evidence>
<dbReference type="InterPro" id="IPR011051">
    <property type="entry name" value="RmlC_Cupin_sf"/>
</dbReference>
<dbReference type="EMBL" id="BLXX01000011">
    <property type="protein sequence ID" value="GFO61039.1"/>
    <property type="molecule type" value="Genomic_DNA"/>
</dbReference>
<dbReference type="PANTHER" id="PTHR43280:SF32">
    <property type="entry name" value="TRANSCRIPTIONAL REGULATORY PROTEIN"/>
    <property type="match status" value="1"/>
</dbReference>
<dbReference type="Proteomes" id="UP000556026">
    <property type="component" value="Unassembled WGS sequence"/>
</dbReference>
<sequence length="290" mass="33038">MTPYPTEPKSSEPGCHFDRIPAQLAYLELDHELAARLTRQGEMPHRHAYQEIIWIRDGAVRHLLDSDSIEYPAPTILIIPKGRIHSLVPTPACRGAAIRFTEEFLGLSSHLLFSQFMDHTALRLTAEQADWVARYLSLLAHECRQADPFNLHAARHLLSALIAKLEELRLTAAHLVPHDVNSTLCLWNRFNTEIERHFKAEHTVAYYATALGISPRKLGEVVKLYTGKHVSIVIDDRLITEAKRLILFSELSIKEIAFELGFEEHSYFSKVFKKVTGLTPSEFKQRRTAA</sequence>
<dbReference type="InterPro" id="IPR009057">
    <property type="entry name" value="Homeodomain-like_sf"/>
</dbReference>
<reference evidence="6" key="1">
    <citation type="submission" date="2020-06" db="EMBL/GenBank/DDBJ databases">
        <title>Draft genomic sequence of Geomonas sp. Red330.</title>
        <authorList>
            <person name="Itoh H."/>
            <person name="Zhenxing X."/>
            <person name="Ushijima N."/>
            <person name="Masuda Y."/>
            <person name="Shiratori Y."/>
            <person name="Senoo K."/>
        </authorList>
    </citation>
    <scope>NUCLEOTIDE SEQUENCE [LARGE SCALE GENOMIC DNA]</scope>
    <source>
        <strain evidence="6">Red330</strain>
    </source>
</reference>
<dbReference type="Gene3D" id="1.10.10.60">
    <property type="entry name" value="Homeodomain-like"/>
    <property type="match status" value="1"/>
</dbReference>
<protein>
    <submittedName>
        <fullName evidence="5">4-hydroxyphenylacetate catabolism regulatory protein HpaA</fullName>
    </submittedName>
</protein>
<proteinExistence type="predicted"/>
<keyword evidence="2" id="KW-0238">DNA-binding</keyword>
<dbReference type="GO" id="GO:0043565">
    <property type="term" value="F:sequence-specific DNA binding"/>
    <property type="evidence" value="ECO:0007669"/>
    <property type="project" value="InterPro"/>
</dbReference>
<comment type="caution">
    <text evidence="5">The sequence shown here is derived from an EMBL/GenBank/DDBJ whole genome shotgun (WGS) entry which is preliminary data.</text>
</comment>
<dbReference type="PROSITE" id="PS01124">
    <property type="entry name" value="HTH_ARAC_FAMILY_2"/>
    <property type="match status" value="1"/>
</dbReference>
<dbReference type="PRINTS" id="PR00032">
    <property type="entry name" value="HTHARAC"/>
</dbReference>
<accession>A0A6V8MN04</accession>
<name>A0A6V8MN04_9BACT</name>
<dbReference type="PANTHER" id="PTHR43280">
    <property type="entry name" value="ARAC-FAMILY TRANSCRIPTIONAL REGULATOR"/>
    <property type="match status" value="1"/>
</dbReference>
<dbReference type="AlphaFoldDB" id="A0A6V8MN04"/>
<dbReference type="RefSeq" id="WP_183355837.1">
    <property type="nucleotide sequence ID" value="NZ_BLXX01000011.1"/>
</dbReference>
<keyword evidence="3" id="KW-0804">Transcription</keyword>
<evidence type="ECO:0000256" key="2">
    <source>
        <dbReference type="ARBA" id="ARBA00023125"/>
    </source>
</evidence>
<evidence type="ECO:0000259" key="4">
    <source>
        <dbReference type="PROSITE" id="PS01124"/>
    </source>
</evidence>
<dbReference type="Pfam" id="PF12833">
    <property type="entry name" value="HTH_18"/>
    <property type="match status" value="1"/>
</dbReference>
<dbReference type="SMART" id="SM00342">
    <property type="entry name" value="HTH_ARAC"/>
    <property type="match status" value="1"/>
</dbReference>
<keyword evidence="1" id="KW-0805">Transcription regulation</keyword>
<gene>
    <name evidence="5" type="ORF">GMST_33640</name>
</gene>
<keyword evidence="6" id="KW-1185">Reference proteome</keyword>
<dbReference type="SUPFAM" id="SSF46689">
    <property type="entry name" value="Homeodomain-like"/>
    <property type="match status" value="1"/>
</dbReference>
<dbReference type="GO" id="GO:0003700">
    <property type="term" value="F:DNA-binding transcription factor activity"/>
    <property type="evidence" value="ECO:0007669"/>
    <property type="project" value="InterPro"/>
</dbReference>
<organism evidence="5 6">
    <name type="scientific">Geomonas silvestris</name>
    <dbReference type="NCBI Taxonomy" id="2740184"/>
    <lineage>
        <taxon>Bacteria</taxon>
        <taxon>Pseudomonadati</taxon>
        <taxon>Thermodesulfobacteriota</taxon>
        <taxon>Desulfuromonadia</taxon>
        <taxon>Geobacterales</taxon>
        <taxon>Geobacteraceae</taxon>
        <taxon>Geomonas</taxon>
    </lineage>
</organism>
<dbReference type="InterPro" id="IPR018060">
    <property type="entry name" value="HTH_AraC"/>
</dbReference>
<evidence type="ECO:0000313" key="5">
    <source>
        <dbReference type="EMBL" id="GFO61039.1"/>
    </source>
</evidence>
<dbReference type="SUPFAM" id="SSF51182">
    <property type="entry name" value="RmlC-like cupins"/>
    <property type="match status" value="1"/>
</dbReference>
<evidence type="ECO:0000256" key="1">
    <source>
        <dbReference type="ARBA" id="ARBA00023015"/>
    </source>
</evidence>